<dbReference type="EMBL" id="JACAZF010000006">
    <property type="protein sequence ID" value="KAF7301532.1"/>
    <property type="molecule type" value="Genomic_DNA"/>
</dbReference>
<dbReference type="InterPro" id="IPR046522">
    <property type="entry name" value="DUF6699"/>
</dbReference>
<evidence type="ECO:0000313" key="2">
    <source>
        <dbReference type="EMBL" id="KAF7301532.1"/>
    </source>
</evidence>
<sequence length="191" mass="21502">MPARTYYGSPAYSNPVTVLPFTSPPPLNYTRYAQLPVVQESTLHWALDAQNASSLRCNVFNDPTAHILPPLNPRILAEVAVQLPSVTILVSRFRLTIHPSSRKSSFVTVADVLHGIHRYLCQPLPRHEMAEISPEDFDAARFTHYSRCRGMDRIAADSEPLRRIDLLGGNQQFCGLQRTVDSPDYWILCLS</sequence>
<dbReference type="OrthoDB" id="3144234at2759"/>
<proteinExistence type="predicted"/>
<accession>A0A8H6W1G7</accession>
<organism evidence="2 3">
    <name type="scientific">Mycena indigotica</name>
    <dbReference type="NCBI Taxonomy" id="2126181"/>
    <lineage>
        <taxon>Eukaryota</taxon>
        <taxon>Fungi</taxon>
        <taxon>Dikarya</taxon>
        <taxon>Basidiomycota</taxon>
        <taxon>Agaricomycotina</taxon>
        <taxon>Agaricomycetes</taxon>
        <taxon>Agaricomycetidae</taxon>
        <taxon>Agaricales</taxon>
        <taxon>Marasmiineae</taxon>
        <taxon>Mycenaceae</taxon>
        <taxon>Mycena</taxon>
    </lineage>
</organism>
<dbReference type="Proteomes" id="UP000636479">
    <property type="component" value="Unassembled WGS sequence"/>
</dbReference>
<keyword evidence="3" id="KW-1185">Reference proteome</keyword>
<dbReference type="AlphaFoldDB" id="A0A8H6W1G7"/>
<comment type="caution">
    <text evidence="2">The sequence shown here is derived from an EMBL/GenBank/DDBJ whole genome shotgun (WGS) entry which is preliminary data.</text>
</comment>
<dbReference type="GeneID" id="59346404"/>
<gene>
    <name evidence="2" type="ORF">MIND_00718700</name>
</gene>
<evidence type="ECO:0000259" key="1">
    <source>
        <dbReference type="Pfam" id="PF20415"/>
    </source>
</evidence>
<protein>
    <submittedName>
        <fullName evidence="2">Na-Ca-ex domain-containing protein</fullName>
    </submittedName>
</protein>
<reference evidence="2" key="1">
    <citation type="submission" date="2020-05" db="EMBL/GenBank/DDBJ databases">
        <title>Mycena genomes resolve the evolution of fungal bioluminescence.</title>
        <authorList>
            <person name="Tsai I.J."/>
        </authorList>
    </citation>
    <scope>NUCLEOTIDE SEQUENCE</scope>
    <source>
        <strain evidence="2">171206Taipei</strain>
    </source>
</reference>
<dbReference type="Pfam" id="PF20415">
    <property type="entry name" value="DUF6699"/>
    <property type="match status" value="1"/>
</dbReference>
<name>A0A8H6W1G7_9AGAR</name>
<feature type="domain" description="DUF6699" evidence="1">
    <location>
        <begin position="62"/>
        <end position="179"/>
    </location>
</feature>
<evidence type="ECO:0000313" key="3">
    <source>
        <dbReference type="Proteomes" id="UP000636479"/>
    </source>
</evidence>
<dbReference type="RefSeq" id="XP_037219532.1">
    <property type="nucleotide sequence ID" value="XM_037363888.1"/>
</dbReference>